<reference evidence="2 5" key="3">
    <citation type="journal article" date="2015" name="PLoS Genet.">
        <title>Common Cell Shape Evolution of Two Nasopharyngeal Pathogens.</title>
        <authorList>
            <person name="Veyrier F.J."/>
            <person name="Biais N."/>
            <person name="Morales P."/>
            <person name="Belkacem N."/>
            <person name="Guilhen C."/>
            <person name="Ranjeva S."/>
            <person name="Sismeiro O."/>
            <person name="Pehau-Arnaudet G."/>
            <person name="Rocha E.P."/>
            <person name="Werts C."/>
            <person name="Taha M.K."/>
            <person name="Boneca I.G."/>
        </authorList>
    </citation>
    <scope>NUCLEOTIDE SEQUENCE [LARGE SCALE GENOMIC DNA]</scope>
    <source>
        <strain evidence="2 5">ATCC 29315</strain>
    </source>
</reference>
<evidence type="ECO:0000313" key="2">
    <source>
        <dbReference type="EMBL" id="AJE18386.1"/>
    </source>
</evidence>
<dbReference type="HOGENOM" id="CLU_2667296_0_0_4"/>
<evidence type="ECO:0000313" key="3">
    <source>
        <dbReference type="EMBL" id="EFE50194.1"/>
    </source>
</evidence>
<gene>
    <name evidence="3" type="ORF">NEIELOOT_01049</name>
    <name evidence="2" type="ORF">NELON_05430</name>
</gene>
<evidence type="ECO:0000313" key="5">
    <source>
        <dbReference type="Proteomes" id="UP000031392"/>
    </source>
</evidence>
<sequence length="75" mass="8745">MLLDFGIQAADFLHGGRRIKQDFFPVIMHIHRLAVGYRHMTVFIQFQFHLSHSNKTRHPPQTPPHIDTAGNKKPF</sequence>
<accession>D4DPR2</accession>
<dbReference type="AlphaFoldDB" id="D4DPR2"/>
<feature type="region of interest" description="Disordered" evidence="1">
    <location>
        <begin position="53"/>
        <end position="75"/>
    </location>
</feature>
<dbReference type="PATRIC" id="fig|546263.7.peg.1159"/>
<reference evidence="5" key="2">
    <citation type="submission" date="2014-05" db="EMBL/GenBank/DDBJ databases">
        <title>Complete Genome sequence of Neisseria elongata subsp. glycolytica.</title>
        <authorList>
            <person name="Veyrier F.J."/>
            <person name="Taha M.-K."/>
        </authorList>
    </citation>
    <scope>NUCLEOTIDE SEQUENCE [LARGE SCALE GENOMIC DNA]</scope>
    <source>
        <strain evidence="5">ATCC 29315</strain>
    </source>
</reference>
<dbReference type="EMBL" id="ADBF01000025">
    <property type="protein sequence ID" value="EFE50194.1"/>
    <property type="molecule type" value="Genomic_DNA"/>
</dbReference>
<evidence type="ECO:0000313" key="4">
    <source>
        <dbReference type="Proteomes" id="UP000005536"/>
    </source>
</evidence>
<dbReference type="Proteomes" id="UP000005536">
    <property type="component" value="Unassembled WGS sequence"/>
</dbReference>
<dbReference type="Proteomes" id="UP000031392">
    <property type="component" value="Chromosome"/>
</dbReference>
<evidence type="ECO:0000256" key="1">
    <source>
        <dbReference type="SAM" id="MobiDB-lite"/>
    </source>
</evidence>
<name>D4DPR2_NEIEG</name>
<dbReference type="KEGG" id="nel:NELON_05430"/>
<reference evidence="3 4" key="1">
    <citation type="submission" date="2010-02" db="EMBL/GenBank/DDBJ databases">
        <authorList>
            <person name="Weinstock G."/>
            <person name="Sodergren E."/>
            <person name="Clifton S."/>
            <person name="Fulton L."/>
            <person name="Fulton B."/>
            <person name="Courtney L."/>
            <person name="Fronick C."/>
            <person name="Harrison M."/>
            <person name="Strong C."/>
            <person name="Farmer C."/>
            <person name="Delahaunty K."/>
            <person name="Markovic C."/>
            <person name="Hall O."/>
            <person name="Minx P."/>
            <person name="Tomlinson C."/>
            <person name="Mitreva M."/>
            <person name="Nelson J."/>
            <person name="Hou S."/>
            <person name="Wollam A."/>
            <person name="Pepin K.H."/>
            <person name="Johnson M."/>
            <person name="Bhonagiri V."/>
            <person name="Zhang X."/>
            <person name="Suruliraj S."/>
            <person name="Warren W."/>
            <person name="Chinwalla A."/>
            <person name="Mardis E.R."/>
            <person name="Wilson R.K."/>
        </authorList>
    </citation>
    <scope>NUCLEOTIDE SEQUENCE [LARGE SCALE GENOMIC DNA]</scope>
    <source>
        <strain evidence="3 4">ATCC 29315</strain>
    </source>
</reference>
<proteinExistence type="predicted"/>
<keyword evidence="5" id="KW-1185">Reference proteome</keyword>
<protein>
    <submittedName>
        <fullName evidence="3">Uncharacterized protein</fullName>
    </submittedName>
</protein>
<dbReference type="EMBL" id="CP007726">
    <property type="protein sequence ID" value="AJE18386.1"/>
    <property type="molecule type" value="Genomic_DNA"/>
</dbReference>
<organism evidence="3 4">
    <name type="scientific">Neisseria elongata subsp. glycolytica ATCC 29315</name>
    <dbReference type="NCBI Taxonomy" id="546263"/>
    <lineage>
        <taxon>Bacteria</taxon>
        <taxon>Pseudomonadati</taxon>
        <taxon>Pseudomonadota</taxon>
        <taxon>Betaproteobacteria</taxon>
        <taxon>Neisseriales</taxon>
        <taxon>Neisseriaceae</taxon>
        <taxon>Neisseria</taxon>
    </lineage>
</organism>